<comment type="caution">
    <text evidence="1">The sequence shown here is derived from an EMBL/GenBank/DDBJ whole genome shotgun (WGS) entry which is preliminary data.</text>
</comment>
<organism evidence="1 2">
    <name type="scientific">Burkholderia multivorans</name>
    <dbReference type="NCBI Taxonomy" id="87883"/>
    <lineage>
        <taxon>Bacteria</taxon>
        <taxon>Pseudomonadati</taxon>
        <taxon>Pseudomonadota</taxon>
        <taxon>Betaproteobacteria</taxon>
        <taxon>Burkholderiales</taxon>
        <taxon>Burkholderiaceae</taxon>
        <taxon>Burkholderia</taxon>
        <taxon>Burkholderia cepacia complex</taxon>
    </lineage>
</organism>
<sequence length="64" mass="6893">MSPHADAPGIRVCTGLTGVFRGPLGLHSPERFARASSSRSIDRNFSEIPLVQQNSKLTVRNMAG</sequence>
<dbReference type="EMBL" id="PVFZ01000014">
    <property type="protein sequence ID" value="PRF26590.1"/>
    <property type="molecule type" value="Genomic_DNA"/>
</dbReference>
<evidence type="ECO:0000313" key="1">
    <source>
        <dbReference type="EMBL" id="PRF26590.1"/>
    </source>
</evidence>
<dbReference type="Proteomes" id="UP000237686">
    <property type="component" value="Unassembled WGS sequence"/>
</dbReference>
<protein>
    <submittedName>
        <fullName evidence="1">Uncharacterized protein</fullName>
    </submittedName>
</protein>
<gene>
    <name evidence="1" type="ORF">C6P98_05925</name>
</gene>
<proteinExistence type="predicted"/>
<reference evidence="1 2" key="1">
    <citation type="submission" date="2018-03" db="EMBL/GenBank/DDBJ databases">
        <authorList>
            <person name="Nguyen K."/>
            <person name="Fouts D."/>
            <person name="Sutton G."/>
        </authorList>
    </citation>
    <scope>NUCLEOTIDE SEQUENCE [LARGE SCALE GENOMIC DNA]</scope>
    <source>
        <strain evidence="1 2">AU17135</strain>
    </source>
</reference>
<accession>A0A8E2UWN4</accession>
<evidence type="ECO:0000313" key="2">
    <source>
        <dbReference type="Proteomes" id="UP000237686"/>
    </source>
</evidence>
<dbReference type="AlphaFoldDB" id="A0A8E2UWN4"/>
<name>A0A8E2UWN4_9BURK</name>